<comment type="catalytic activity">
    <reaction evidence="5">
        <text>Release of N-terminal amino acids, preferentially methionine, from peptides and arylamides.</text>
        <dbReference type="EC" id="3.4.11.18"/>
    </reaction>
</comment>
<feature type="compositionally biased region" description="Pro residues" evidence="6">
    <location>
        <begin position="1"/>
        <end position="12"/>
    </location>
</feature>
<dbReference type="InterPro" id="IPR001714">
    <property type="entry name" value="Pept_M24_MAP"/>
</dbReference>
<dbReference type="EMBL" id="BRYB01002293">
    <property type="protein sequence ID" value="GMI42556.1"/>
    <property type="molecule type" value="Genomic_DNA"/>
</dbReference>
<keyword evidence="4" id="KW-0378">Hydrolase</keyword>
<evidence type="ECO:0000256" key="3">
    <source>
        <dbReference type="ARBA" id="ARBA00022723"/>
    </source>
</evidence>
<comment type="similarity">
    <text evidence="5">Belongs to the peptidase M24A family.</text>
</comment>
<comment type="caution">
    <text evidence="8">The sequence shown here is derived from an EMBL/GenBank/DDBJ whole genome shotgun (WGS) entry which is preliminary data.</text>
</comment>
<evidence type="ECO:0000256" key="4">
    <source>
        <dbReference type="ARBA" id="ARBA00022801"/>
    </source>
</evidence>
<dbReference type="NCBIfam" id="TIGR00500">
    <property type="entry name" value="met_pdase_I"/>
    <property type="match status" value="1"/>
</dbReference>
<dbReference type="InterPro" id="IPR000994">
    <property type="entry name" value="Pept_M24"/>
</dbReference>
<dbReference type="Gene3D" id="3.90.230.10">
    <property type="entry name" value="Creatinase/methionine aminopeptidase superfamily"/>
    <property type="match status" value="1"/>
</dbReference>
<evidence type="ECO:0000256" key="2">
    <source>
        <dbReference type="ARBA" id="ARBA00022670"/>
    </source>
</evidence>
<dbReference type="EC" id="3.4.11.18" evidence="5"/>
<comment type="function">
    <text evidence="5">Cotranslationally removes the N-terminal methionine from nascent proteins. The N-terminal methionine is often cleaved when the second residue in the primary sequence is small and uncharged (Met-Ala-, Cys, Gly, Pro, Ser, Thr, or Val).</text>
</comment>
<dbReference type="PRINTS" id="PR00599">
    <property type="entry name" value="MAPEPTIDASE"/>
</dbReference>
<accession>A0ABQ6N6Y5</accession>
<evidence type="ECO:0000259" key="7">
    <source>
        <dbReference type="Pfam" id="PF00557"/>
    </source>
</evidence>
<keyword evidence="9" id="KW-1185">Reference proteome</keyword>
<evidence type="ECO:0000256" key="5">
    <source>
        <dbReference type="RuleBase" id="RU003653"/>
    </source>
</evidence>
<name>A0ABQ6N6Y5_9STRA</name>
<proteinExistence type="inferred from homology"/>
<dbReference type="PANTHER" id="PTHR43330:SF8">
    <property type="entry name" value="METHIONINE AMINOPEPTIDASE 1D, MITOCHONDRIAL"/>
    <property type="match status" value="1"/>
</dbReference>
<dbReference type="InterPro" id="IPR002467">
    <property type="entry name" value="Pept_M24A_MAP1"/>
</dbReference>
<feature type="region of interest" description="Disordered" evidence="6">
    <location>
        <begin position="1"/>
        <end position="20"/>
    </location>
</feature>
<keyword evidence="3 5" id="KW-0479">Metal-binding</keyword>
<sequence length="182" mass="19366">TPPPPNPSPPGHGIPDDRPLRDGDVVSFDVSCFLGGVHGDNCGTVCVGDVDEAGVRLVEAAQEALDEGVRAAGPGRCLTKVGAAIHAVADKYGYDTVRKYCGHGVADHFHAPPFVKHFRNEDELILQPGMIFTVEPMITEGRQASVTWRDNWTAATADGGRAAQFEHTILITETGVEVLTVP</sequence>
<reference evidence="8 9" key="1">
    <citation type="journal article" date="2023" name="Commun. Biol.">
        <title>Genome analysis of Parmales, the sister group of diatoms, reveals the evolutionary specialization of diatoms from phago-mixotrophs to photoautotrophs.</title>
        <authorList>
            <person name="Ban H."/>
            <person name="Sato S."/>
            <person name="Yoshikawa S."/>
            <person name="Yamada K."/>
            <person name="Nakamura Y."/>
            <person name="Ichinomiya M."/>
            <person name="Sato N."/>
            <person name="Blanc-Mathieu R."/>
            <person name="Endo H."/>
            <person name="Kuwata A."/>
            <person name="Ogata H."/>
        </authorList>
    </citation>
    <scope>NUCLEOTIDE SEQUENCE [LARGE SCALE GENOMIC DNA]</scope>
</reference>
<keyword evidence="2 5" id="KW-0645">Protease</keyword>
<dbReference type="Pfam" id="PF00557">
    <property type="entry name" value="Peptidase_M24"/>
    <property type="match status" value="1"/>
</dbReference>
<dbReference type="InterPro" id="IPR036005">
    <property type="entry name" value="Creatinase/aminopeptidase-like"/>
</dbReference>
<dbReference type="SUPFAM" id="SSF55920">
    <property type="entry name" value="Creatinase/aminopeptidase"/>
    <property type="match status" value="1"/>
</dbReference>
<feature type="non-terminal residue" evidence="8">
    <location>
        <position position="1"/>
    </location>
</feature>
<gene>
    <name evidence="8" type="ORF">TeGR_g10566</name>
</gene>
<protein>
    <recommendedName>
        <fullName evidence="5">Methionine aminopeptidase</fullName>
        <ecNumber evidence="5">3.4.11.18</ecNumber>
    </recommendedName>
</protein>
<feature type="domain" description="Peptidase M24" evidence="7">
    <location>
        <begin position="12"/>
        <end position="173"/>
    </location>
</feature>
<evidence type="ECO:0000313" key="8">
    <source>
        <dbReference type="EMBL" id="GMI42556.1"/>
    </source>
</evidence>
<evidence type="ECO:0000313" key="9">
    <source>
        <dbReference type="Proteomes" id="UP001165060"/>
    </source>
</evidence>
<organism evidence="8 9">
    <name type="scientific">Tetraparma gracilis</name>
    <dbReference type="NCBI Taxonomy" id="2962635"/>
    <lineage>
        <taxon>Eukaryota</taxon>
        <taxon>Sar</taxon>
        <taxon>Stramenopiles</taxon>
        <taxon>Ochrophyta</taxon>
        <taxon>Bolidophyceae</taxon>
        <taxon>Parmales</taxon>
        <taxon>Triparmaceae</taxon>
        <taxon>Tetraparma</taxon>
    </lineage>
</organism>
<dbReference type="Proteomes" id="UP001165060">
    <property type="component" value="Unassembled WGS sequence"/>
</dbReference>
<evidence type="ECO:0000256" key="1">
    <source>
        <dbReference type="ARBA" id="ARBA00022438"/>
    </source>
</evidence>
<evidence type="ECO:0000256" key="6">
    <source>
        <dbReference type="SAM" id="MobiDB-lite"/>
    </source>
</evidence>
<comment type="cofactor">
    <cofactor evidence="5">
        <name>Co(2+)</name>
        <dbReference type="ChEBI" id="CHEBI:48828"/>
    </cofactor>
    <cofactor evidence="5">
        <name>Zn(2+)</name>
        <dbReference type="ChEBI" id="CHEBI:29105"/>
    </cofactor>
    <cofactor evidence="5">
        <name>Mn(2+)</name>
        <dbReference type="ChEBI" id="CHEBI:29035"/>
    </cofactor>
    <cofactor evidence="5">
        <name>Fe(2+)</name>
        <dbReference type="ChEBI" id="CHEBI:29033"/>
    </cofactor>
    <text evidence="5">Binds 2 divalent metal cations per subunit. Has a high-affinity and a low affinity metal-binding site. The true nature of the physiological cofactor is under debate. The enzyme is active with cobalt, zinc, manganese or divalent iron ions.</text>
</comment>
<keyword evidence="1 5" id="KW-0031">Aminopeptidase</keyword>
<dbReference type="PANTHER" id="PTHR43330">
    <property type="entry name" value="METHIONINE AMINOPEPTIDASE"/>
    <property type="match status" value="1"/>
</dbReference>